<name>A0A4C1X9A4_EUMVA</name>
<dbReference type="AlphaFoldDB" id="A0A4C1X9A4"/>
<evidence type="ECO:0000313" key="1">
    <source>
        <dbReference type="EMBL" id="GBP60398.1"/>
    </source>
</evidence>
<organism evidence="1 2">
    <name type="scientific">Eumeta variegata</name>
    <name type="common">Bagworm moth</name>
    <name type="synonym">Eumeta japonica</name>
    <dbReference type="NCBI Taxonomy" id="151549"/>
    <lineage>
        <taxon>Eukaryota</taxon>
        <taxon>Metazoa</taxon>
        <taxon>Ecdysozoa</taxon>
        <taxon>Arthropoda</taxon>
        <taxon>Hexapoda</taxon>
        <taxon>Insecta</taxon>
        <taxon>Pterygota</taxon>
        <taxon>Neoptera</taxon>
        <taxon>Endopterygota</taxon>
        <taxon>Lepidoptera</taxon>
        <taxon>Glossata</taxon>
        <taxon>Ditrysia</taxon>
        <taxon>Tineoidea</taxon>
        <taxon>Psychidae</taxon>
        <taxon>Oiketicinae</taxon>
        <taxon>Eumeta</taxon>
    </lineage>
</organism>
<protein>
    <submittedName>
        <fullName evidence="1">Uncharacterized protein</fullName>
    </submittedName>
</protein>
<reference evidence="1 2" key="1">
    <citation type="journal article" date="2019" name="Commun. Biol.">
        <title>The bagworm genome reveals a unique fibroin gene that provides high tensile strength.</title>
        <authorList>
            <person name="Kono N."/>
            <person name="Nakamura H."/>
            <person name="Ohtoshi R."/>
            <person name="Tomita M."/>
            <person name="Numata K."/>
            <person name="Arakawa K."/>
        </authorList>
    </citation>
    <scope>NUCLEOTIDE SEQUENCE [LARGE SCALE GENOMIC DNA]</scope>
</reference>
<sequence length="154" mass="17684">MSSLHVYKISRAGDTNGKRAILLGGYYCRLFLDRIRYKEISLPQLLAPAGAGAETLLLRLRSRTRRWFLRFDLNNRNFDSTTRSAIRRFIDESVIRHHRTLDEEAEKVGRKMFSASSPRCERRILIVGADRNHDVVTSRGVLSVRRGGVRHSAC</sequence>
<proteinExistence type="predicted"/>
<accession>A0A4C1X9A4</accession>
<evidence type="ECO:0000313" key="2">
    <source>
        <dbReference type="Proteomes" id="UP000299102"/>
    </source>
</evidence>
<dbReference type="EMBL" id="BGZK01000787">
    <property type="protein sequence ID" value="GBP60398.1"/>
    <property type="molecule type" value="Genomic_DNA"/>
</dbReference>
<comment type="caution">
    <text evidence="1">The sequence shown here is derived from an EMBL/GenBank/DDBJ whole genome shotgun (WGS) entry which is preliminary data.</text>
</comment>
<dbReference type="Proteomes" id="UP000299102">
    <property type="component" value="Unassembled WGS sequence"/>
</dbReference>
<keyword evidence="2" id="KW-1185">Reference proteome</keyword>
<gene>
    <name evidence="1" type="ORF">EVAR_98294_1</name>
</gene>